<keyword evidence="2" id="KW-1185">Reference proteome</keyword>
<proteinExistence type="predicted"/>
<evidence type="ECO:0000313" key="2">
    <source>
        <dbReference type="Proteomes" id="UP001164539"/>
    </source>
</evidence>
<name>A0ACC1XL43_MELAZ</name>
<reference evidence="1 2" key="1">
    <citation type="journal article" date="2023" name="Science">
        <title>Complex scaffold remodeling in plant triterpene biosynthesis.</title>
        <authorList>
            <person name="De La Pena R."/>
            <person name="Hodgson H."/>
            <person name="Liu J.C."/>
            <person name="Stephenson M.J."/>
            <person name="Martin A.C."/>
            <person name="Owen C."/>
            <person name="Harkess A."/>
            <person name="Leebens-Mack J."/>
            <person name="Jimenez L.E."/>
            <person name="Osbourn A."/>
            <person name="Sattely E.S."/>
        </authorList>
    </citation>
    <scope>NUCLEOTIDE SEQUENCE [LARGE SCALE GENOMIC DNA]</scope>
    <source>
        <strain evidence="2">cv. JPN11</strain>
        <tissue evidence="1">Leaf</tissue>
    </source>
</reference>
<sequence length="1294" mass="142535">MDSMLEEETFRVDNNENDLINFEGGRCGICMDVVIDRGVLDCCQHWFCFACIDNWSTITNLCPLCQNEFQLITCVPVYDTIGSNNSDEDSLARDEDWSIEGKSNALSFPSYYIDENAVICLDGDGCKIRSGSTTTAENSNLDTSIACDSCDLWYHAFCVGFDTEGTSEDSWLCPRCVTEVPQTSSLDSIKRTNNWGGLENANSELLAEDAFSRKVSVSVADAGETAVVVSMGGGNQWTAEPKDTSLSMVEVEKGYRSDALNPHTKDPKADSQAGERTDTPSMFEARELELSLSHDASFSLPSIFLGHGELKTGCADEKMNEQSSCDGVKSSSSKSCYEFYTGNKLSENESNIGLHLGLSVGSFLSVDNSNEDLIEDQVNRNMGQDNPSTESLSQAEKIEPGADEDVSQIIGVKRSHKDFSDNAHMSGTKEEIKAKKETEVPAKKMRAEGKTQVNPHKDEANVSISDDSQKSPTLIADPGDDKSKLATFDVMSIVKGTTSKPPKGLLHQNSADRSSEERENVSGLRVKKIMKRPAEDKDSSVLVQELRKEIREAVRNRSSKDIGENLFDPKLLAAFRTAIAGPKTEPIKKSLPLTVKVKKSMLEKGKVRENLTKKIYGNSNGRRRRAWDRDCEVEFWKHRCMRATKPEKIETLKSVLDLLRKSSESSDPEQVTELPATNPILSRLYLADTSVFPRKEDVKPFSALKVTDDSERSKEQTMSMEKASKLSFDNSTSKVTETNKVLPKVGVPSVYENGTRNNVSCSKSNAASSKVQLNQVSDSKVKSQKGTLKSDDVKMDKRKWALQILARKTAGESKSATSEKQEDNAVFKGNYPLLAQLPADMKPLLAPSHHNKIPISVRQTQLYRLTELFLRKANLPVIRRTAESELAVADAINIEREVADRSSSKLVYVNLCSQEILRRSDNKKSTAATECSSASPAVADNGLEQASDELSADPSIVEALRNAGLLSDSPPSSPQHPAEIQNKVDISSMETREEGPDNVFEMESNPEVDIYGDFEYDLEDEDFIGVSAMKVTNLQPEEVSKVKVVLSTLNSEKPNNIIDIKEGGTSGKNVVHEDSTCLPESGTNSGIKSLTAEAGTNMSFVPPESLPCEEGEDVSLAEYEELYGPDKEPLVNKLPEVSQKLCGLLDGEAQAENKCLGEASNTGAERHEEKTSASMVNCNSSGREKSPEKSETGDRTSRKETTSNRGTDKQHDGINLVSKKVEAYIKEHIRPLCRSGVITPERYRWAVAKTTEKVMKYHLNDKNANFLIKEGEKVKKLAEQYVEAAQQKGKIDPL</sequence>
<protein>
    <submittedName>
        <fullName evidence="1">RING/U-box protein</fullName>
    </submittedName>
</protein>
<organism evidence="1 2">
    <name type="scientific">Melia azedarach</name>
    <name type="common">Chinaberry tree</name>
    <dbReference type="NCBI Taxonomy" id="155640"/>
    <lineage>
        <taxon>Eukaryota</taxon>
        <taxon>Viridiplantae</taxon>
        <taxon>Streptophyta</taxon>
        <taxon>Embryophyta</taxon>
        <taxon>Tracheophyta</taxon>
        <taxon>Spermatophyta</taxon>
        <taxon>Magnoliopsida</taxon>
        <taxon>eudicotyledons</taxon>
        <taxon>Gunneridae</taxon>
        <taxon>Pentapetalae</taxon>
        <taxon>rosids</taxon>
        <taxon>malvids</taxon>
        <taxon>Sapindales</taxon>
        <taxon>Meliaceae</taxon>
        <taxon>Melia</taxon>
    </lineage>
</organism>
<evidence type="ECO:0000313" key="1">
    <source>
        <dbReference type="EMBL" id="KAJ4711871.1"/>
    </source>
</evidence>
<gene>
    <name evidence="1" type="ORF">OWV82_014214</name>
</gene>
<comment type="caution">
    <text evidence="1">The sequence shown here is derived from an EMBL/GenBank/DDBJ whole genome shotgun (WGS) entry which is preliminary data.</text>
</comment>
<dbReference type="Proteomes" id="UP001164539">
    <property type="component" value="Chromosome 8"/>
</dbReference>
<accession>A0ACC1XL43</accession>
<dbReference type="EMBL" id="CM051401">
    <property type="protein sequence ID" value="KAJ4711871.1"/>
    <property type="molecule type" value="Genomic_DNA"/>
</dbReference>